<dbReference type="Proteomes" id="UP001283341">
    <property type="component" value="Unassembled WGS sequence"/>
</dbReference>
<organism evidence="2 3">
    <name type="scientific">Apodospora peruviana</name>
    <dbReference type="NCBI Taxonomy" id="516989"/>
    <lineage>
        <taxon>Eukaryota</taxon>
        <taxon>Fungi</taxon>
        <taxon>Dikarya</taxon>
        <taxon>Ascomycota</taxon>
        <taxon>Pezizomycotina</taxon>
        <taxon>Sordariomycetes</taxon>
        <taxon>Sordariomycetidae</taxon>
        <taxon>Sordariales</taxon>
        <taxon>Lasiosphaeriaceae</taxon>
        <taxon>Apodospora</taxon>
    </lineage>
</organism>
<protein>
    <submittedName>
        <fullName evidence="2">Uncharacterized protein</fullName>
    </submittedName>
</protein>
<dbReference type="EMBL" id="JAUEDM010000007">
    <property type="protein sequence ID" value="KAK3313644.1"/>
    <property type="molecule type" value="Genomic_DNA"/>
</dbReference>
<feature type="transmembrane region" description="Helical" evidence="1">
    <location>
        <begin position="596"/>
        <end position="617"/>
    </location>
</feature>
<dbReference type="AlphaFoldDB" id="A0AAE0HVH8"/>
<keyword evidence="1" id="KW-0472">Membrane</keyword>
<sequence length="648" mass="72249">MWSSGLTSQHLFCSHATMAEQARVAVIELAHNDAQRQPQPPAANLVIHESSSPTDLETYLAASSSSPNLQRIILVEWAATLGDAAAAAPPPPQPRRHSIRGVLETKLGIPVEVFQEHASHGLGFEPRENQIIKSYLPTARPAEESWCITLYTLLEYTGTAKDLQFPCPLTRRILCPGDAGLTLVCDATERQLQLHKWRAREQRWLIIAPRKCSYWSKRNDNGVGWTVVIIVDPTPKAAAVLWDKGPDRKSDPVSLKQQSPFLGGYHEFVPREIAVDGGLSDVTRETLRTPDQPTLTPPPGEQVQAQIAMQRVSGSIQRQHDYNIPLERITTPSSEEEDETEDQRKARILADLEKPVSPRTSLLDDLRYYFTRHSQLLLPDHHHPRTRSIEPCMTTLFPLKLIASHYCLLHSFVAFQTAMMRSTGWSVKRETPQQDAEAAQVETAWSRFRCSEYLEAIEALMDTLGIPYHSAEMDSTFLVSSNPYNLTSAVLCPRVCCSSTNDATEGGESSGIEARGGGGAWKSAAADFSYLHRQFSIRRQDYGRITTSIAALAGIITGRVALSEAKTAKSLTYVAMLFAPLAWVAALYSLPQAAPYQTYWATAIPVTALVWALLLGWHNRHRVVRIVRGVRVRLRLRKRRRKSAGDMV</sequence>
<reference evidence="2" key="2">
    <citation type="submission" date="2023-06" db="EMBL/GenBank/DDBJ databases">
        <authorList>
            <consortium name="Lawrence Berkeley National Laboratory"/>
            <person name="Haridas S."/>
            <person name="Hensen N."/>
            <person name="Bonometti L."/>
            <person name="Westerberg I."/>
            <person name="Brannstrom I.O."/>
            <person name="Guillou S."/>
            <person name="Cros-Aarteil S."/>
            <person name="Calhoun S."/>
            <person name="Kuo A."/>
            <person name="Mondo S."/>
            <person name="Pangilinan J."/>
            <person name="Riley R."/>
            <person name="Labutti K."/>
            <person name="Andreopoulos B."/>
            <person name="Lipzen A."/>
            <person name="Chen C."/>
            <person name="Yanf M."/>
            <person name="Daum C."/>
            <person name="Ng V."/>
            <person name="Clum A."/>
            <person name="Steindorff A."/>
            <person name="Ohm R."/>
            <person name="Martin F."/>
            <person name="Silar P."/>
            <person name="Natvig D."/>
            <person name="Lalanne C."/>
            <person name="Gautier V."/>
            <person name="Ament-Velasquez S.L."/>
            <person name="Kruys A."/>
            <person name="Hutchinson M.I."/>
            <person name="Powell A.J."/>
            <person name="Barry K."/>
            <person name="Miller A.N."/>
            <person name="Grigoriev I.V."/>
            <person name="Debuchy R."/>
            <person name="Gladieux P."/>
            <person name="Thoren M.H."/>
            <person name="Johannesson H."/>
        </authorList>
    </citation>
    <scope>NUCLEOTIDE SEQUENCE</scope>
    <source>
        <strain evidence="2">CBS 118394</strain>
    </source>
</reference>
<accession>A0AAE0HVH8</accession>
<keyword evidence="1" id="KW-0812">Transmembrane</keyword>
<evidence type="ECO:0000256" key="1">
    <source>
        <dbReference type="SAM" id="Phobius"/>
    </source>
</evidence>
<feature type="transmembrane region" description="Helical" evidence="1">
    <location>
        <begin position="542"/>
        <end position="562"/>
    </location>
</feature>
<proteinExistence type="predicted"/>
<comment type="caution">
    <text evidence="2">The sequence shown here is derived from an EMBL/GenBank/DDBJ whole genome shotgun (WGS) entry which is preliminary data.</text>
</comment>
<feature type="transmembrane region" description="Helical" evidence="1">
    <location>
        <begin position="571"/>
        <end position="590"/>
    </location>
</feature>
<reference evidence="2" key="1">
    <citation type="journal article" date="2023" name="Mol. Phylogenet. Evol.">
        <title>Genome-scale phylogeny and comparative genomics of the fungal order Sordariales.</title>
        <authorList>
            <person name="Hensen N."/>
            <person name="Bonometti L."/>
            <person name="Westerberg I."/>
            <person name="Brannstrom I.O."/>
            <person name="Guillou S."/>
            <person name="Cros-Aarteil S."/>
            <person name="Calhoun S."/>
            <person name="Haridas S."/>
            <person name="Kuo A."/>
            <person name="Mondo S."/>
            <person name="Pangilinan J."/>
            <person name="Riley R."/>
            <person name="LaButti K."/>
            <person name="Andreopoulos B."/>
            <person name="Lipzen A."/>
            <person name="Chen C."/>
            <person name="Yan M."/>
            <person name="Daum C."/>
            <person name="Ng V."/>
            <person name="Clum A."/>
            <person name="Steindorff A."/>
            <person name="Ohm R.A."/>
            <person name="Martin F."/>
            <person name="Silar P."/>
            <person name="Natvig D.O."/>
            <person name="Lalanne C."/>
            <person name="Gautier V."/>
            <person name="Ament-Velasquez S.L."/>
            <person name="Kruys A."/>
            <person name="Hutchinson M.I."/>
            <person name="Powell A.J."/>
            <person name="Barry K."/>
            <person name="Miller A.N."/>
            <person name="Grigoriev I.V."/>
            <person name="Debuchy R."/>
            <person name="Gladieux P."/>
            <person name="Hiltunen Thoren M."/>
            <person name="Johannesson H."/>
        </authorList>
    </citation>
    <scope>NUCLEOTIDE SEQUENCE</scope>
    <source>
        <strain evidence="2">CBS 118394</strain>
    </source>
</reference>
<evidence type="ECO:0000313" key="2">
    <source>
        <dbReference type="EMBL" id="KAK3313644.1"/>
    </source>
</evidence>
<keyword evidence="3" id="KW-1185">Reference proteome</keyword>
<name>A0AAE0HVH8_9PEZI</name>
<keyword evidence="1" id="KW-1133">Transmembrane helix</keyword>
<evidence type="ECO:0000313" key="3">
    <source>
        <dbReference type="Proteomes" id="UP001283341"/>
    </source>
</evidence>
<gene>
    <name evidence="2" type="ORF">B0H66DRAFT_357648</name>
</gene>